<dbReference type="PANTHER" id="PTHR15139">
    <property type="entry name" value="TUBULIN FOLDING COFACTOR C"/>
    <property type="match status" value="1"/>
</dbReference>
<accession>A0A6P4FS73</accession>
<feature type="domain" description="C-CAP/cofactor C-like" evidence="8">
    <location>
        <begin position="158"/>
        <end position="308"/>
    </location>
</feature>
<dbReference type="Pfam" id="PF16752">
    <property type="entry name" value="TBCC_N"/>
    <property type="match status" value="1"/>
</dbReference>
<evidence type="ECO:0000256" key="5">
    <source>
        <dbReference type="ARBA" id="ARBA00023186"/>
    </source>
</evidence>
<feature type="region of interest" description="Disordered" evidence="7">
    <location>
        <begin position="1"/>
        <end position="41"/>
    </location>
</feature>
<dbReference type="InterPro" id="IPR016098">
    <property type="entry name" value="CAP/MinC_C"/>
</dbReference>
<dbReference type="EnsemblMetazoa" id="XM_017132492.2">
    <property type="protein sequence ID" value="XP_016987981.1"/>
    <property type="gene ID" value="LOC108050699"/>
</dbReference>
<dbReference type="OMA" id="YFQHEIT"/>
<evidence type="ECO:0000256" key="7">
    <source>
        <dbReference type="SAM" id="MobiDB-lite"/>
    </source>
</evidence>
<dbReference type="EnsemblMetazoa" id="XM_017132493.2">
    <property type="protein sequence ID" value="XP_016987982.1"/>
    <property type="gene ID" value="LOC108050699"/>
</dbReference>
<evidence type="ECO:0000313" key="13">
    <source>
        <dbReference type="RefSeq" id="XP_016987983.1"/>
    </source>
</evidence>
<sequence>MEGDSENRKDPVLERLNKRNKDRQNYLDVQSEQRSKESVQNEGVDYFSQTFRQRTIDIEQRLKDIQCGDAPPPDLARNFADITLEIQDLQRYLTASTMFLSDFKIKSCQNILNTLTAVSDETRQRLMPKKKFGFSGKKTATKLKSSENKDIVDSKLTKTTDKLVSNFSWTIENRKNEHLVLDSRQVNGQDITISNISHCLVELQGHPGSVQVSRASHCTLLCGPIARSFFAENLDECTLSIACQQLRLHSSGIIRIYLHVTCRAIIEDCKDIEIGEFNYDYPELEADYLASGLNKSQNNYTDVADFNWLSPDVPSPNWSLLKDHPDPNWNALRRNFIANSHNVGQKQVDNVVRDISII</sequence>
<name>A0A6P4FS73_DRORH</name>
<evidence type="ECO:0000256" key="2">
    <source>
        <dbReference type="ARBA" id="ARBA00008848"/>
    </source>
</evidence>
<keyword evidence="5" id="KW-0143">Chaperone</keyword>
<keyword evidence="4" id="KW-0007">Acetylation</keyword>
<dbReference type="RefSeq" id="XP_016987982.1">
    <property type="nucleotide sequence ID" value="XM_017132493.1"/>
</dbReference>
<evidence type="ECO:0000256" key="4">
    <source>
        <dbReference type="ARBA" id="ARBA00022990"/>
    </source>
</evidence>
<dbReference type="Proteomes" id="UP001652680">
    <property type="component" value="Unassembled WGS sequence"/>
</dbReference>
<dbReference type="GO" id="GO:0007021">
    <property type="term" value="P:tubulin complex assembly"/>
    <property type="evidence" value="ECO:0007669"/>
    <property type="project" value="TreeGrafter"/>
</dbReference>
<dbReference type="GO" id="GO:0007023">
    <property type="term" value="P:post-chaperonin tubulin folding pathway"/>
    <property type="evidence" value="ECO:0007669"/>
    <property type="project" value="InterPro"/>
</dbReference>
<dbReference type="Pfam" id="PF07986">
    <property type="entry name" value="TBCC"/>
    <property type="match status" value="1"/>
</dbReference>
<protein>
    <submittedName>
        <fullName evidence="11 12">Tubulin-specific chaperone C</fullName>
    </submittedName>
</protein>
<evidence type="ECO:0000313" key="10">
    <source>
        <dbReference type="Proteomes" id="UP001652680"/>
    </source>
</evidence>
<dbReference type="CTD" id="6903"/>
<dbReference type="InterPro" id="IPR006599">
    <property type="entry name" value="CARP_motif"/>
</dbReference>
<reference evidence="9" key="3">
    <citation type="submission" date="2025-05" db="UniProtKB">
        <authorList>
            <consortium name="EnsemblMetazoa"/>
        </authorList>
    </citation>
    <scope>IDENTIFICATION</scope>
</reference>
<dbReference type="Gene3D" id="2.160.20.70">
    <property type="match status" value="1"/>
</dbReference>
<organism evidence="11">
    <name type="scientific">Drosophila rhopaloa</name>
    <name type="common">Fruit fly</name>
    <dbReference type="NCBI Taxonomy" id="1041015"/>
    <lineage>
        <taxon>Eukaryota</taxon>
        <taxon>Metazoa</taxon>
        <taxon>Ecdysozoa</taxon>
        <taxon>Arthropoda</taxon>
        <taxon>Hexapoda</taxon>
        <taxon>Insecta</taxon>
        <taxon>Pterygota</taxon>
        <taxon>Neoptera</taxon>
        <taxon>Endopterygota</taxon>
        <taxon>Diptera</taxon>
        <taxon>Brachycera</taxon>
        <taxon>Muscomorpha</taxon>
        <taxon>Ephydroidea</taxon>
        <taxon>Drosophilidae</taxon>
        <taxon>Drosophila</taxon>
        <taxon>Sophophora</taxon>
    </lineage>
</organism>
<evidence type="ECO:0000313" key="11">
    <source>
        <dbReference type="RefSeq" id="XP_016987981.1"/>
    </source>
</evidence>
<dbReference type="PANTHER" id="PTHR15139:SF0">
    <property type="entry name" value="TUBULIN-SPECIFIC CHAPERONE C"/>
    <property type="match status" value="1"/>
</dbReference>
<dbReference type="InterPro" id="IPR012945">
    <property type="entry name" value="Tubulin-bd_cofactor_C_dom"/>
</dbReference>
<comment type="subunit">
    <text evidence="6">Supercomplex made of cofactors A to E. Cofactors A and D function by capturing and stabilizing tubulin in a quasi-native conformation. Cofactor E binds to the cofactor D-tubulin complex; interaction with cofactor C then causes the release of tubulin polypeptides that are committed to the native state.</text>
</comment>
<dbReference type="Gene3D" id="1.20.58.1250">
    <property type="entry name" value="Tubulin Binding Cofactor C, N-terminal domain"/>
    <property type="match status" value="1"/>
</dbReference>
<evidence type="ECO:0000313" key="12">
    <source>
        <dbReference type="RefSeq" id="XP_016987982.1"/>
    </source>
</evidence>
<dbReference type="GO" id="GO:0005737">
    <property type="term" value="C:cytoplasm"/>
    <property type="evidence" value="ECO:0007669"/>
    <property type="project" value="UniProtKB-SubCell"/>
</dbReference>
<dbReference type="OrthoDB" id="194775at2759"/>
<dbReference type="SMART" id="SM00673">
    <property type="entry name" value="CARP"/>
    <property type="match status" value="2"/>
</dbReference>
<evidence type="ECO:0000313" key="9">
    <source>
        <dbReference type="EnsemblMetazoa" id="XP_016987981.1"/>
    </source>
</evidence>
<comment type="subcellular location">
    <subcellularLocation>
        <location evidence="1">Cytoplasm</location>
    </subcellularLocation>
</comment>
<dbReference type="PROSITE" id="PS51329">
    <property type="entry name" value="C_CAP_COFACTOR_C"/>
    <property type="match status" value="1"/>
</dbReference>
<proteinExistence type="inferred from homology"/>
<evidence type="ECO:0000259" key="8">
    <source>
        <dbReference type="PROSITE" id="PS51329"/>
    </source>
</evidence>
<dbReference type="InterPro" id="IPR027684">
    <property type="entry name" value="TBCC"/>
</dbReference>
<feature type="compositionally biased region" description="Basic and acidic residues" evidence="7">
    <location>
        <begin position="1"/>
        <end position="39"/>
    </location>
</feature>
<dbReference type="InterPro" id="IPR038397">
    <property type="entry name" value="TBCC_N_sf"/>
</dbReference>
<evidence type="ECO:0000256" key="3">
    <source>
        <dbReference type="ARBA" id="ARBA00022490"/>
    </source>
</evidence>
<evidence type="ECO:0000256" key="1">
    <source>
        <dbReference type="ARBA" id="ARBA00004496"/>
    </source>
</evidence>
<reference evidence="10" key="1">
    <citation type="journal article" date="2021" name="Elife">
        <title>Highly contiguous assemblies of 101 drosophilid genomes.</title>
        <authorList>
            <person name="Kim B.Y."/>
            <person name="Wang J.R."/>
            <person name="Miller D.E."/>
            <person name="Barmina O."/>
            <person name="Delaney E."/>
            <person name="Thompson A."/>
            <person name="Comeault A.A."/>
            <person name="Peede D."/>
            <person name="D'Agostino E.R."/>
            <person name="Pelaez J."/>
            <person name="Aguilar J.M."/>
            <person name="Haji D."/>
            <person name="Matsunaga T."/>
            <person name="Armstrong E.E."/>
            <person name="Zych M."/>
            <person name="Ogawa Y."/>
            <person name="Stamenkovic-Radak M."/>
            <person name="Jelic M."/>
            <person name="Veselinovic M.S."/>
            <person name="Tanaskovic M."/>
            <person name="Eric P."/>
            <person name="Gao J.J."/>
            <person name="Katoh T.K."/>
            <person name="Toda M.J."/>
            <person name="Watabe H."/>
            <person name="Watada M."/>
            <person name="Davis J.S."/>
            <person name="Moyle L.C."/>
            <person name="Manoli G."/>
            <person name="Bertolini E."/>
            <person name="Kostal V."/>
            <person name="Hawley R.S."/>
            <person name="Takahashi A."/>
            <person name="Jones C.D."/>
            <person name="Price D.K."/>
            <person name="Whiteman N."/>
            <person name="Kopp A."/>
            <person name="Matute D.R."/>
            <person name="Petrov D.A."/>
        </authorList>
    </citation>
    <scope>NUCLEOTIDE SEQUENCE [LARGE SCALE GENOMIC DNA]</scope>
</reference>
<dbReference type="RefSeq" id="XP_016987981.1">
    <property type="nucleotide sequence ID" value="XM_017132492.1"/>
</dbReference>
<dbReference type="EnsemblMetazoa" id="XM_017132494.2">
    <property type="protein sequence ID" value="XP_016987983.1"/>
    <property type="gene ID" value="LOC108050699"/>
</dbReference>
<dbReference type="AlphaFoldDB" id="A0A6P4FS73"/>
<keyword evidence="10" id="KW-1185">Reference proteome</keyword>
<dbReference type="InterPro" id="IPR031925">
    <property type="entry name" value="TBCC_N"/>
</dbReference>
<dbReference type="GO" id="GO:0015631">
    <property type="term" value="F:tubulin binding"/>
    <property type="evidence" value="ECO:0007669"/>
    <property type="project" value="InterPro"/>
</dbReference>
<gene>
    <name evidence="11 12 13" type="primary">LOC108050699</name>
    <name evidence="9" type="synonym">108050699</name>
</gene>
<evidence type="ECO:0000256" key="6">
    <source>
        <dbReference type="ARBA" id="ARBA00026055"/>
    </source>
</evidence>
<comment type="similarity">
    <text evidence="2">Belongs to the TBCC family.</text>
</comment>
<dbReference type="RefSeq" id="XP_016987983.1">
    <property type="nucleotide sequence ID" value="XM_017132494.1"/>
</dbReference>
<dbReference type="GeneID" id="108050699"/>
<dbReference type="InterPro" id="IPR017901">
    <property type="entry name" value="C-CAP_CF_C-like"/>
</dbReference>
<keyword evidence="3" id="KW-0963">Cytoplasm</keyword>
<reference evidence="11 12" key="2">
    <citation type="submission" date="2025-04" db="UniProtKB">
        <authorList>
            <consortium name="RefSeq"/>
        </authorList>
    </citation>
    <scope>IDENTIFICATION</scope>
</reference>